<dbReference type="InterPro" id="IPR027417">
    <property type="entry name" value="P-loop_NTPase"/>
</dbReference>
<dbReference type="Gene3D" id="3.40.50.300">
    <property type="entry name" value="P-loop containing nucleotide triphosphate hydrolases"/>
    <property type="match status" value="1"/>
</dbReference>
<dbReference type="RefSeq" id="WP_162666576.1">
    <property type="nucleotide sequence ID" value="NZ_LR593886.1"/>
</dbReference>
<dbReference type="InterPro" id="IPR050678">
    <property type="entry name" value="DNA_Partitioning_ATPase"/>
</dbReference>
<dbReference type="KEGG" id="gms:SOIL9_61090"/>
<dbReference type="PANTHER" id="PTHR13696">
    <property type="entry name" value="P-LOOP CONTAINING NUCLEOSIDE TRIPHOSPHATE HYDROLASE"/>
    <property type="match status" value="1"/>
</dbReference>
<dbReference type="EMBL" id="LR593886">
    <property type="protein sequence ID" value="VTR91605.1"/>
    <property type="molecule type" value="Genomic_DNA"/>
</dbReference>
<keyword evidence="3" id="KW-1185">Reference proteome</keyword>
<evidence type="ECO:0000313" key="3">
    <source>
        <dbReference type="Proteomes" id="UP000464178"/>
    </source>
</evidence>
<protein>
    <recommendedName>
        <fullName evidence="1">CobQ/CobB/MinD/ParA nucleotide binding domain-containing protein</fullName>
    </recommendedName>
</protein>
<dbReference type="InterPro" id="IPR002586">
    <property type="entry name" value="CobQ/CobB/MinD/ParA_Nub-bd_dom"/>
</dbReference>
<dbReference type="AlphaFoldDB" id="A0A6P2CTY1"/>
<sequence length="224" mass="24132">MIIVVANSKGGVGKSTLAAHLATWLVEQGHRVTLADCDTQASSSGWVREASPDVHIVRLTGPDEILDTLPHLGRETDYLVADGPGSNTEVSRALLMWADLAVIPCKASMLEVRALAQATSALRHAREIRRALPRAVVVLSMVGKNYRLTRDMREAAAQLGLPLASTALTLRQVYADAPGQGAVVWNMGARGREADTEIRTLFAELLPQARRRRAGRARAALTNA</sequence>
<dbReference type="Pfam" id="PF01656">
    <property type="entry name" value="CbiA"/>
    <property type="match status" value="1"/>
</dbReference>
<proteinExistence type="predicted"/>
<dbReference type="PANTHER" id="PTHR13696:SF96">
    <property type="entry name" value="COBQ_COBB_MIND_PARA NUCLEOTIDE BINDING DOMAIN-CONTAINING PROTEIN"/>
    <property type="match status" value="1"/>
</dbReference>
<evidence type="ECO:0000313" key="2">
    <source>
        <dbReference type="EMBL" id="VTR91605.1"/>
    </source>
</evidence>
<dbReference type="SUPFAM" id="SSF52540">
    <property type="entry name" value="P-loop containing nucleoside triphosphate hydrolases"/>
    <property type="match status" value="1"/>
</dbReference>
<dbReference type="Proteomes" id="UP000464178">
    <property type="component" value="Chromosome"/>
</dbReference>
<accession>A0A6P2CTY1</accession>
<dbReference type="PIRSF" id="PIRSF009320">
    <property type="entry name" value="Nuc_binding_HP_1000"/>
    <property type="match status" value="1"/>
</dbReference>
<feature type="domain" description="CobQ/CobB/MinD/ParA nucleotide binding" evidence="1">
    <location>
        <begin position="3"/>
        <end position="181"/>
    </location>
</feature>
<reference evidence="2 3" key="1">
    <citation type="submission" date="2019-05" db="EMBL/GenBank/DDBJ databases">
        <authorList>
            <consortium name="Science for Life Laboratories"/>
        </authorList>
    </citation>
    <scope>NUCLEOTIDE SEQUENCE [LARGE SCALE GENOMIC DNA]</scope>
    <source>
        <strain evidence="2">Soil9</strain>
    </source>
</reference>
<name>A0A6P2CTY1_9BACT</name>
<dbReference type="CDD" id="cd02042">
    <property type="entry name" value="ParAB_family"/>
    <property type="match status" value="1"/>
</dbReference>
<evidence type="ECO:0000259" key="1">
    <source>
        <dbReference type="Pfam" id="PF01656"/>
    </source>
</evidence>
<gene>
    <name evidence="2" type="ORF">SOIL9_61090</name>
</gene>
<organism evidence="2 3">
    <name type="scientific">Gemmata massiliana</name>
    <dbReference type="NCBI Taxonomy" id="1210884"/>
    <lineage>
        <taxon>Bacteria</taxon>
        <taxon>Pseudomonadati</taxon>
        <taxon>Planctomycetota</taxon>
        <taxon>Planctomycetia</taxon>
        <taxon>Gemmatales</taxon>
        <taxon>Gemmataceae</taxon>
        <taxon>Gemmata</taxon>
    </lineage>
</organism>